<dbReference type="InterPro" id="IPR036866">
    <property type="entry name" value="RibonucZ/Hydroxyglut_hydro"/>
</dbReference>
<proteinExistence type="inferred from homology"/>
<feature type="domain" description="Metallo-beta-lactamase" evidence="6">
    <location>
        <begin position="34"/>
        <end position="269"/>
    </location>
</feature>
<organism evidence="7 8">
    <name type="scientific">Pandoraea horticolens</name>
    <dbReference type="NCBI Taxonomy" id="2508298"/>
    <lineage>
        <taxon>Bacteria</taxon>
        <taxon>Pseudomonadati</taxon>
        <taxon>Pseudomonadota</taxon>
        <taxon>Betaproteobacteria</taxon>
        <taxon>Burkholderiales</taxon>
        <taxon>Burkholderiaceae</taxon>
        <taxon>Pandoraea</taxon>
    </lineage>
</organism>
<dbReference type="PANTHER" id="PTHR42978">
    <property type="entry name" value="QUORUM-QUENCHING LACTONASE YTNP-RELATED-RELATED"/>
    <property type="match status" value="1"/>
</dbReference>
<comment type="cofactor">
    <cofactor evidence="1">
        <name>Zn(2+)</name>
        <dbReference type="ChEBI" id="CHEBI:29105"/>
    </cofactor>
</comment>
<evidence type="ECO:0000259" key="6">
    <source>
        <dbReference type="SMART" id="SM00849"/>
    </source>
</evidence>
<keyword evidence="3" id="KW-0479">Metal-binding</keyword>
<dbReference type="GO" id="GO:0046872">
    <property type="term" value="F:metal ion binding"/>
    <property type="evidence" value="ECO:0007669"/>
    <property type="project" value="UniProtKB-KW"/>
</dbReference>
<dbReference type="Pfam" id="PF00753">
    <property type="entry name" value="Lactamase_B"/>
    <property type="match status" value="1"/>
</dbReference>
<evidence type="ECO:0000256" key="5">
    <source>
        <dbReference type="ARBA" id="ARBA00022833"/>
    </source>
</evidence>
<dbReference type="EC" id="3.1.1.27" evidence="7"/>
<dbReference type="AlphaFoldDB" id="A0A5E4ZDN4"/>
<reference evidence="7 8" key="1">
    <citation type="submission" date="2019-08" db="EMBL/GenBank/DDBJ databases">
        <authorList>
            <person name="Peeters C."/>
        </authorList>
    </citation>
    <scope>NUCLEOTIDE SEQUENCE [LARGE SCALE GENOMIC DNA]</scope>
    <source>
        <strain evidence="7 8">LMG 31112</strain>
    </source>
</reference>
<dbReference type="CDD" id="cd07730">
    <property type="entry name" value="metallo-hydrolase-like_MBL-fold"/>
    <property type="match status" value="1"/>
</dbReference>
<evidence type="ECO:0000256" key="1">
    <source>
        <dbReference type="ARBA" id="ARBA00001947"/>
    </source>
</evidence>
<accession>A0A5E4ZDN4</accession>
<dbReference type="SMART" id="SM00849">
    <property type="entry name" value="Lactamase_B"/>
    <property type="match status" value="1"/>
</dbReference>
<keyword evidence="8" id="KW-1185">Reference proteome</keyword>
<dbReference type="InterPro" id="IPR051013">
    <property type="entry name" value="MBL_superfamily_lactonases"/>
</dbReference>
<dbReference type="SUPFAM" id="SSF56281">
    <property type="entry name" value="Metallo-hydrolase/oxidoreductase"/>
    <property type="match status" value="1"/>
</dbReference>
<evidence type="ECO:0000256" key="3">
    <source>
        <dbReference type="ARBA" id="ARBA00022723"/>
    </source>
</evidence>
<dbReference type="Gene3D" id="3.60.15.10">
    <property type="entry name" value="Ribonuclease Z/Hydroxyacylglutathione hydrolase-like"/>
    <property type="match status" value="1"/>
</dbReference>
<dbReference type="PANTHER" id="PTHR42978:SF2">
    <property type="entry name" value="102 KBASES UNSTABLE REGION: FROM 1 TO 119443"/>
    <property type="match status" value="1"/>
</dbReference>
<dbReference type="InterPro" id="IPR001279">
    <property type="entry name" value="Metallo-B-lactamas"/>
</dbReference>
<evidence type="ECO:0000313" key="8">
    <source>
        <dbReference type="Proteomes" id="UP000343317"/>
    </source>
</evidence>
<name>A0A5E4ZDN4_9BURK</name>
<protein>
    <submittedName>
        <fullName evidence="7">4-pyridoxolactonase</fullName>
        <ecNumber evidence="7">3.1.1.27</ecNumber>
    </submittedName>
</protein>
<comment type="similarity">
    <text evidence="2">Belongs to the metallo-beta-lactamase superfamily.</text>
</comment>
<evidence type="ECO:0000256" key="4">
    <source>
        <dbReference type="ARBA" id="ARBA00022801"/>
    </source>
</evidence>
<keyword evidence="4 7" id="KW-0378">Hydrolase</keyword>
<dbReference type="EMBL" id="CABPSM010000034">
    <property type="protein sequence ID" value="VVE58642.1"/>
    <property type="molecule type" value="Genomic_DNA"/>
</dbReference>
<keyword evidence="5" id="KW-0862">Zinc</keyword>
<evidence type="ECO:0000256" key="2">
    <source>
        <dbReference type="ARBA" id="ARBA00007749"/>
    </source>
</evidence>
<dbReference type="Proteomes" id="UP000343317">
    <property type="component" value="Unassembled WGS sequence"/>
</dbReference>
<evidence type="ECO:0000313" key="7">
    <source>
        <dbReference type="EMBL" id="VVE58642.1"/>
    </source>
</evidence>
<gene>
    <name evidence="7" type="ORF">PHO31112_05355</name>
</gene>
<dbReference type="GO" id="GO:0047585">
    <property type="term" value="F:4-pyridoxolactonase activity"/>
    <property type="evidence" value="ECO:0007669"/>
    <property type="project" value="UniProtKB-EC"/>
</dbReference>
<sequence>MATHVALHLLKVGSCRHCERITLRGGGVAPVSFPALSALIMHPLIGPILFDTGYASHFLRATVPFPERLYRWTTPLHLPAHQTLAAQLRRFGLTPSDILTCVISHFHADHIAGLCDLPHARFIASAAGYAQITNAGRFQGLIHGLLPRMLPDDFGNRVVFAESAPKVRLQAPWNAFGEGFDLLGDRSLVGVTLPGHSAGQIGVLLRDEAGRDVFLCADACWSHKAFRELRMPSFLARPLMHSWFDYCQTIESIHALAERHPELAILPSHCNESLSTYQQAWEDQ</sequence>
<dbReference type="RefSeq" id="WP_150624679.1">
    <property type="nucleotide sequence ID" value="NZ_CABPSM010000034.1"/>
</dbReference>